<evidence type="ECO:0000313" key="4">
    <source>
        <dbReference type="Proteomes" id="UP000318336"/>
    </source>
</evidence>
<dbReference type="AlphaFoldDB" id="A0A542XBF0"/>
<dbReference type="OrthoDB" id="5519470at2"/>
<name>A0A542XBF0_9MICO</name>
<sequence length="98" mass="11004">MQTHTGPGRDVTLTVGHEELRIRGIYEVVSITNDFLAGLLFVVGSIMFFWQSTMYPATWCFVVGSFLFLARPAIRLTRRVHLGRISGATRPGESARDF</sequence>
<keyword evidence="1" id="KW-0472">Membrane</keyword>
<gene>
    <name evidence="3" type="ORF">FB554_1295</name>
</gene>
<evidence type="ECO:0000313" key="3">
    <source>
        <dbReference type="EMBL" id="TQL33160.1"/>
    </source>
</evidence>
<dbReference type="RefSeq" id="WP_142005215.1">
    <property type="nucleotide sequence ID" value="NZ_CAJTBP010000001.1"/>
</dbReference>
<dbReference type="InterPro" id="IPR025424">
    <property type="entry name" value="YrhK_domain"/>
</dbReference>
<feature type="domain" description="YrhK" evidence="2">
    <location>
        <begin position="25"/>
        <end position="79"/>
    </location>
</feature>
<keyword evidence="1" id="KW-1133">Transmembrane helix</keyword>
<reference evidence="3 4" key="1">
    <citation type="submission" date="2019-06" db="EMBL/GenBank/DDBJ databases">
        <title>Sequencing the genomes of 1000 actinobacteria strains.</title>
        <authorList>
            <person name="Klenk H.-P."/>
        </authorList>
    </citation>
    <scope>NUCLEOTIDE SEQUENCE [LARGE SCALE GENOMIC DNA]</scope>
    <source>
        <strain evidence="3 4">DSM 24617</strain>
    </source>
</reference>
<feature type="transmembrane region" description="Helical" evidence="1">
    <location>
        <begin position="56"/>
        <end position="74"/>
    </location>
</feature>
<evidence type="ECO:0000259" key="2">
    <source>
        <dbReference type="Pfam" id="PF14145"/>
    </source>
</evidence>
<dbReference type="Proteomes" id="UP000318336">
    <property type="component" value="Unassembled WGS sequence"/>
</dbReference>
<proteinExistence type="predicted"/>
<dbReference type="Pfam" id="PF14145">
    <property type="entry name" value="YrhK"/>
    <property type="match status" value="1"/>
</dbReference>
<dbReference type="EMBL" id="VFOK01000001">
    <property type="protein sequence ID" value="TQL33160.1"/>
    <property type="molecule type" value="Genomic_DNA"/>
</dbReference>
<keyword evidence="4" id="KW-1185">Reference proteome</keyword>
<accession>A0A542XBF0</accession>
<organism evidence="3 4">
    <name type="scientific">Barrientosiimonas humi</name>
    <dbReference type="NCBI Taxonomy" id="999931"/>
    <lineage>
        <taxon>Bacteria</taxon>
        <taxon>Bacillati</taxon>
        <taxon>Actinomycetota</taxon>
        <taxon>Actinomycetes</taxon>
        <taxon>Micrococcales</taxon>
        <taxon>Dermacoccaceae</taxon>
        <taxon>Barrientosiimonas</taxon>
    </lineage>
</organism>
<evidence type="ECO:0000256" key="1">
    <source>
        <dbReference type="SAM" id="Phobius"/>
    </source>
</evidence>
<feature type="transmembrane region" description="Helical" evidence="1">
    <location>
        <begin position="31"/>
        <end position="50"/>
    </location>
</feature>
<comment type="caution">
    <text evidence="3">The sequence shown here is derived from an EMBL/GenBank/DDBJ whole genome shotgun (WGS) entry which is preliminary data.</text>
</comment>
<keyword evidence="1" id="KW-0812">Transmembrane</keyword>
<protein>
    <submittedName>
        <fullName evidence="3">YrhK-like protein</fullName>
    </submittedName>
</protein>